<keyword evidence="10 11" id="KW-0472">Membrane</keyword>
<dbReference type="GO" id="GO:0005743">
    <property type="term" value="C:mitochondrial inner membrane"/>
    <property type="evidence" value="ECO:0007669"/>
    <property type="project" value="UniProtKB-SubCell"/>
</dbReference>
<evidence type="ECO:0000313" key="12">
    <source>
        <dbReference type="EMBL" id="OKO99093.1"/>
    </source>
</evidence>
<evidence type="ECO:0000256" key="7">
    <source>
        <dbReference type="ARBA" id="ARBA00022792"/>
    </source>
</evidence>
<evidence type="ECO:0000256" key="9">
    <source>
        <dbReference type="ARBA" id="ARBA00023128"/>
    </source>
</evidence>
<comment type="caution">
    <text evidence="12">The sequence shown here is derived from an EMBL/GenBank/DDBJ whole genome shotgun (WGS) entry which is preliminary data.</text>
</comment>
<protein>
    <recommendedName>
        <fullName evidence="4">Cytochrome c oxidase assembly protein COX16, mitochondrial</fullName>
    </recommendedName>
    <alternativeName>
        <fullName evidence="5">Cytochrome c oxidase assembly protein cox16, mitochondrial</fullName>
    </alternativeName>
</protein>
<evidence type="ECO:0000256" key="2">
    <source>
        <dbReference type="ARBA" id="ARBA00004434"/>
    </source>
</evidence>
<name>A0A1Q5TFT4_9EURO</name>
<accession>A0A1Q5TFT4</accession>
<dbReference type="EMBL" id="MNBE01000664">
    <property type="protein sequence ID" value="OKO99093.1"/>
    <property type="molecule type" value="Genomic_DNA"/>
</dbReference>
<dbReference type="InterPro" id="IPR020164">
    <property type="entry name" value="Cyt_c_Oxase_assmbl_COX16"/>
</dbReference>
<evidence type="ECO:0000256" key="1">
    <source>
        <dbReference type="ARBA" id="ARBA00002490"/>
    </source>
</evidence>
<dbReference type="Proteomes" id="UP000186955">
    <property type="component" value="Unassembled WGS sequence"/>
</dbReference>
<evidence type="ECO:0000256" key="10">
    <source>
        <dbReference type="ARBA" id="ARBA00023136"/>
    </source>
</evidence>
<sequence>MPTFQSKTFRRATTASSSFGERLGAFYRARLTRHPFLLFGLPFMAVIVAGSFALTPAAALRYERYDRKVQQMSKEEAFELGLKGPDGEEGIKRNPRRRIIGDEREEYYRLMAKDLDNWEQKRVKRFEGEPDGIKNERRALRDYDLTVCHLSSTCLLARPDEWVFVLPYLGFDEEASLYTRSPQDPWLKTLSSLQHRILNFLCGLFSRSSVSLRWLQLSKNAPAGTTDDMTYVPVSAPPEAVFNTSDRETKVD</sequence>
<evidence type="ECO:0000256" key="3">
    <source>
        <dbReference type="ARBA" id="ARBA00008370"/>
    </source>
</evidence>
<evidence type="ECO:0000256" key="8">
    <source>
        <dbReference type="ARBA" id="ARBA00022989"/>
    </source>
</evidence>
<comment type="subcellular location">
    <subcellularLocation>
        <location evidence="2">Mitochondrion inner membrane</location>
        <topology evidence="2">Single-pass membrane protein</topology>
    </subcellularLocation>
</comment>
<comment type="function">
    <text evidence="1">Required for the assembly of the mitochondrial respiratory chain complex IV (CIV), also known as cytochrome c oxidase. May participate in merging the COX1 and COX2 assembly lines.</text>
</comment>
<comment type="similarity">
    <text evidence="3">Belongs to the COX16 family.</text>
</comment>
<evidence type="ECO:0000256" key="11">
    <source>
        <dbReference type="SAM" id="Phobius"/>
    </source>
</evidence>
<gene>
    <name evidence="12" type="ORF">PENSUB_8479</name>
</gene>
<keyword evidence="7" id="KW-0999">Mitochondrion inner membrane</keyword>
<dbReference type="Pfam" id="PF14138">
    <property type="entry name" value="COX16"/>
    <property type="match status" value="1"/>
</dbReference>
<dbReference type="PANTHER" id="PTHR17130:SF14">
    <property type="entry name" value="CYTOCHROME C OXIDASE ASSEMBLY PROTEIN COX16 HOMOLOG, MITOCHONDRIAL"/>
    <property type="match status" value="1"/>
</dbReference>
<evidence type="ECO:0000313" key="13">
    <source>
        <dbReference type="Proteomes" id="UP000186955"/>
    </source>
</evidence>
<evidence type="ECO:0000256" key="4">
    <source>
        <dbReference type="ARBA" id="ARBA00015368"/>
    </source>
</evidence>
<proteinExistence type="inferred from homology"/>
<keyword evidence="9" id="KW-0496">Mitochondrion</keyword>
<evidence type="ECO:0000256" key="6">
    <source>
        <dbReference type="ARBA" id="ARBA00022692"/>
    </source>
</evidence>
<keyword evidence="6 11" id="KW-0812">Transmembrane</keyword>
<dbReference type="STRING" id="1316194.A0A1Q5TFT4"/>
<reference evidence="12 13" key="1">
    <citation type="submission" date="2016-10" db="EMBL/GenBank/DDBJ databases">
        <title>Genome sequence of the ascomycete fungus Penicillium subrubescens.</title>
        <authorList>
            <person name="De Vries R.P."/>
            <person name="Peng M."/>
            <person name="Dilokpimol A."/>
            <person name="Hilden K."/>
            <person name="Makela M.R."/>
            <person name="Grigoriev I."/>
            <person name="Riley R."/>
            <person name="Granchi Z."/>
        </authorList>
    </citation>
    <scope>NUCLEOTIDE SEQUENCE [LARGE SCALE GENOMIC DNA]</scope>
    <source>
        <strain evidence="12 13">CBS 132785</strain>
    </source>
</reference>
<dbReference type="AlphaFoldDB" id="A0A1Q5TFT4"/>
<dbReference type="PANTHER" id="PTHR17130">
    <property type="entry name" value="MITOCHONDRIAL OUTER MEMBRANE PROTEIN 25"/>
    <property type="match status" value="1"/>
</dbReference>
<keyword evidence="13" id="KW-1185">Reference proteome</keyword>
<feature type="transmembrane region" description="Helical" evidence="11">
    <location>
        <begin position="36"/>
        <end position="60"/>
    </location>
</feature>
<keyword evidence="8 11" id="KW-1133">Transmembrane helix</keyword>
<dbReference type="GO" id="GO:0033617">
    <property type="term" value="P:mitochondrial respiratory chain complex IV assembly"/>
    <property type="evidence" value="ECO:0007669"/>
    <property type="project" value="TreeGrafter"/>
</dbReference>
<organism evidence="12 13">
    <name type="scientific">Penicillium subrubescens</name>
    <dbReference type="NCBI Taxonomy" id="1316194"/>
    <lineage>
        <taxon>Eukaryota</taxon>
        <taxon>Fungi</taxon>
        <taxon>Dikarya</taxon>
        <taxon>Ascomycota</taxon>
        <taxon>Pezizomycotina</taxon>
        <taxon>Eurotiomycetes</taxon>
        <taxon>Eurotiomycetidae</taxon>
        <taxon>Eurotiales</taxon>
        <taxon>Aspergillaceae</taxon>
        <taxon>Penicillium</taxon>
    </lineage>
</organism>
<evidence type="ECO:0000256" key="5">
    <source>
        <dbReference type="ARBA" id="ARBA00019222"/>
    </source>
</evidence>